<accession>A0A423KIE5</accession>
<gene>
    <name evidence="1" type="ORF">BK666_02155</name>
</gene>
<dbReference type="Proteomes" id="UP000285349">
    <property type="component" value="Unassembled WGS sequence"/>
</dbReference>
<dbReference type="Gene3D" id="3.15.30.10">
    <property type="entry name" value="putative capsid protein of prophage domain like"/>
    <property type="match status" value="1"/>
</dbReference>
<evidence type="ECO:0000313" key="1">
    <source>
        <dbReference type="EMBL" id="RON52921.1"/>
    </source>
</evidence>
<reference evidence="1 2" key="1">
    <citation type="submission" date="2016-10" db="EMBL/GenBank/DDBJ databases">
        <title>Comparative genome analysis of multiple Pseudomonas spp. focuses on biocontrol and plant growth promoting traits.</title>
        <authorList>
            <person name="Tao X.-Y."/>
            <person name="Taylor C.G."/>
        </authorList>
    </citation>
    <scope>NUCLEOTIDE SEQUENCE [LARGE SCALE GENOMIC DNA]</scope>
    <source>
        <strain evidence="1 2">37A10</strain>
    </source>
</reference>
<name>A0A423KIE5_9PSED</name>
<dbReference type="AlphaFoldDB" id="A0A423KIE5"/>
<dbReference type="EMBL" id="MOBQ01000002">
    <property type="protein sequence ID" value="RON52921.1"/>
    <property type="molecule type" value="Genomic_DNA"/>
</dbReference>
<dbReference type="HAMAP" id="MF_04133">
    <property type="entry name" value="CAPSID_LAMBDA"/>
    <property type="match status" value="1"/>
</dbReference>
<dbReference type="Gene3D" id="3.30.1930.10">
    <property type="entry name" value="capsid protein of prophage domain"/>
    <property type="match status" value="1"/>
</dbReference>
<evidence type="ECO:0000313" key="2">
    <source>
        <dbReference type="Proteomes" id="UP000285349"/>
    </source>
</evidence>
<dbReference type="OrthoDB" id="5449178at2"/>
<organism evidence="1 2">
    <name type="scientific">Pseudomonas frederiksbergensis</name>
    <dbReference type="NCBI Taxonomy" id="104087"/>
    <lineage>
        <taxon>Bacteria</taxon>
        <taxon>Pseudomonadati</taxon>
        <taxon>Pseudomonadota</taxon>
        <taxon>Gammaproteobacteria</taxon>
        <taxon>Pseudomonadales</taxon>
        <taxon>Pseudomonadaceae</taxon>
        <taxon>Pseudomonas</taxon>
    </lineage>
</organism>
<protein>
    <submittedName>
        <fullName evidence="1">Capsid protein</fullName>
    </submittedName>
</protein>
<dbReference type="RefSeq" id="WP_123508075.1">
    <property type="nucleotide sequence ID" value="NZ_MOBQ01000002.1"/>
</dbReference>
<dbReference type="Pfam" id="PF03864">
    <property type="entry name" value="Phage_cap_E"/>
    <property type="match status" value="1"/>
</dbReference>
<sequence length="359" mass="39748">MTAASSFPFSTTDLIQVVPTLKRPQKFLLDKFFPNIQSSETEFVAIDIDVGLRRMAPFISPLVQGKLVEQRRYQTNTYKPAYIKDKRAPDLRKPIMRQIGERIGGGSMSAGEREMANVAFEMADQIDMLDRRLEWMAASALLTGKVVVSGEGFETEVVDFGRDSQLSIALTGNNRWGIPANFNAAGRDTIPANNLEEWQTLMLQLSGAQATDLVFTTSAWKTFSNDEKVFGAVFFPKQSEAGSINIGPQIAPGAVYKGRWGQFDLWLYNDWFIDDNGVEQPMLPDGYMIMSGSQLLGTRAFGSILDPAFNYQAMPYAPKTWVENDPAQRILLMQSSPLVIPSRVNACLAAKVCDPSSGS</sequence>
<dbReference type="InterPro" id="IPR005564">
    <property type="entry name" value="Major_capsid_GpE"/>
</dbReference>
<comment type="caution">
    <text evidence="1">The sequence shown here is derived from an EMBL/GenBank/DDBJ whole genome shotgun (WGS) entry which is preliminary data.</text>
</comment>
<proteinExistence type="inferred from homology"/>